<dbReference type="EMBL" id="JACBXS010000009">
    <property type="protein sequence ID" value="NYS24534.1"/>
    <property type="molecule type" value="Genomic_DNA"/>
</dbReference>
<evidence type="ECO:0000313" key="1">
    <source>
        <dbReference type="EMBL" id="NYS24534.1"/>
    </source>
</evidence>
<protein>
    <submittedName>
        <fullName evidence="1">Phosphoadenosine phosphosulfate reductase</fullName>
    </submittedName>
</protein>
<keyword evidence="2" id="KW-1185">Reference proteome</keyword>
<reference evidence="1 2" key="1">
    <citation type="journal article" date="2000" name="Arch. Microbiol.">
        <title>Rhodobaca bogoriensis gen. nov. and sp. nov., an alkaliphilic purple nonsulfur bacterium from African Rift Valley soda lakes.</title>
        <authorList>
            <person name="Milford A.D."/>
            <person name="Achenbach L.A."/>
            <person name="Jung D.O."/>
            <person name="Madigan M.T."/>
        </authorList>
    </citation>
    <scope>NUCLEOTIDE SEQUENCE [LARGE SCALE GENOMIC DNA]</scope>
    <source>
        <strain evidence="1 2">2376</strain>
    </source>
</reference>
<gene>
    <name evidence="1" type="ORF">HUK65_05970</name>
</gene>
<dbReference type="Proteomes" id="UP000529417">
    <property type="component" value="Unassembled WGS sequence"/>
</dbReference>
<dbReference type="AlphaFoldDB" id="A0A7Z0HYB1"/>
<organism evidence="1 2">
    <name type="scientific">Rhabdonatronobacter sediminivivens</name>
    <dbReference type="NCBI Taxonomy" id="2743469"/>
    <lineage>
        <taxon>Bacteria</taxon>
        <taxon>Pseudomonadati</taxon>
        <taxon>Pseudomonadota</taxon>
        <taxon>Alphaproteobacteria</taxon>
        <taxon>Rhodobacterales</taxon>
        <taxon>Paracoccaceae</taxon>
        <taxon>Rhabdonatronobacter</taxon>
    </lineage>
</organism>
<proteinExistence type="predicted"/>
<name>A0A7Z0HYB1_9RHOB</name>
<evidence type="ECO:0000313" key="2">
    <source>
        <dbReference type="Proteomes" id="UP000529417"/>
    </source>
</evidence>
<dbReference type="RefSeq" id="WP_179905240.1">
    <property type="nucleotide sequence ID" value="NZ_JACBXS010000009.1"/>
</dbReference>
<sequence>MNQEFTDIDLSKAQTEAEWLARLDELGEEVGSFDPLGRRHAAFFCRGNDKVLLVTFEIAAEIRAAGGRQRPLGYEIAGKNGWSSLTLVARGQSWFRDPAVWDHFDRLIDDGVFEGFDQVVFFGTGPCGYAAASYSVAAPGATVLTVAPQATLDTARAEWDTRFPQTRRLDFTSRFGYAPDMIEAAAQMTLIYDPARRLDAMHASLFHGANVTALRTRWLGRDTAGELMRMNVLTPALELACQGALTRASFFRLFRRRQSLASYVARIVLRTESLGRPRLTVLAARAALRIAPSERVKTLLEQAEARCKAPA</sequence>
<comment type="caution">
    <text evidence="1">The sequence shown here is derived from an EMBL/GenBank/DDBJ whole genome shotgun (WGS) entry which is preliminary data.</text>
</comment>
<accession>A0A7Z0HYB1</accession>